<sequence>MKRPVGEEKMRNEVTNCCGIYNEECLQELGAHGLSQAFLLDRVAKLGRHPQACNPPASLAVTGHFRDRLNWSIWLTGHGNLTSASIAHMGFGQLNLITVDRR</sequence>
<evidence type="ECO:0000313" key="2">
    <source>
        <dbReference type="Proteomes" id="UP001283361"/>
    </source>
</evidence>
<organism evidence="1 2">
    <name type="scientific">Elysia crispata</name>
    <name type="common">lettuce slug</name>
    <dbReference type="NCBI Taxonomy" id="231223"/>
    <lineage>
        <taxon>Eukaryota</taxon>
        <taxon>Metazoa</taxon>
        <taxon>Spiralia</taxon>
        <taxon>Lophotrochozoa</taxon>
        <taxon>Mollusca</taxon>
        <taxon>Gastropoda</taxon>
        <taxon>Heterobranchia</taxon>
        <taxon>Euthyneura</taxon>
        <taxon>Panpulmonata</taxon>
        <taxon>Sacoglossa</taxon>
        <taxon>Placobranchoidea</taxon>
        <taxon>Plakobranchidae</taxon>
        <taxon>Elysia</taxon>
    </lineage>
</organism>
<dbReference type="Proteomes" id="UP001283361">
    <property type="component" value="Unassembled WGS sequence"/>
</dbReference>
<accession>A0AAE0XUA0</accession>
<dbReference type="AlphaFoldDB" id="A0AAE0XUA0"/>
<keyword evidence="2" id="KW-1185">Reference proteome</keyword>
<proteinExistence type="predicted"/>
<reference evidence="1" key="1">
    <citation type="journal article" date="2023" name="G3 (Bethesda)">
        <title>A reference genome for the long-term kleptoplast-retaining sea slug Elysia crispata morphotype clarki.</title>
        <authorList>
            <person name="Eastman K.E."/>
            <person name="Pendleton A.L."/>
            <person name="Shaikh M.A."/>
            <person name="Suttiyut T."/>
            <person name="Ogas R."/>
            <person name="Tomko P."/>
            <person name="Gavelis G."/>
            <person name="Widhalm J.R."/>
            <person name="Wisecaver J.H."/>
        </authorList>
    </citation>
    <scope>NUCLEOTIDE SEQUENCE</scope>
    <source>
        <strain evidence="1">ECLA1</strain>
    </source>
</reference>
<comment type="caution">
    <text evidence="1">The sequence shown here is derived from an EMBL/GenBank/DDBJ whole genome shotgun (WGS) entry which is preliminary data.</text>
</comment>
<evidence type="ECO:0000313" key="1">
    <source>
        <dbReference type="EMBL" id="KAK3709750.1"/>
    </source>
</evidence>
<dbReference type="EMBL" id="JAWDGP010007653">
    <property type="protein sequence ID" value="KAK3709750.1"/>
    <property type="molecule type" value="Genomic_DNA"/>
</dbReference>
<protein>
    <submittedName>
        <fullName evidence="1">Uncharacterized protein</fullName>
    </submittedName>
</protein>
<gene>
    <name evidence="1" type="ORF">RRG08_028786</name>
</gene>
<name>A0AAE0XUA0_9GAST</name>